<gene>
    <name evidence="1" type="ORF">VNO77_17937</name>
</gene>
<dbReference type="EMBL" id="JAYMYQ010000004">
    <property type="protein sequence ID" value="KAK7337369.1"/>
    <property type="molecule type" value="Genomic_DNA"/>
</dbReference>
<comment type="caution">
    <text evidence="1">The sequence shown here is derived from an EMBL/GenBank/DDBJ whole genome shotgun (WGS) entry which is preliminary data.</text>
</comment>
<dbReference type="AlphaFoldDB" id="A0AAN9QJ57"/>
<keyword evidence="2" id="KW-1185">Reference proteome</keyword>
<sequence length="71" mass="8279">MFYLQRYMESGIPTCNSNHWLPAFLPHNVLSDMEYVFPIDCAKLRITWEGSWSSTTAAQYARRLGKFAVLF</sequence>
<reference evidence="1 2" key="1">
    <citation type="submission" date="2024-01" db="EMBL/GenBank/DDBJ databases">
        <title>The genomes of 5 underutilized Papilionoideae crops provide insights into root nodulation and disease resistanc.</title>
        <authorList>
            <person name="Jiang F."/>
        </authorList>
    </citation>
    <scope>NUCLEOTIDE SEQUENCE [LARGE SCALE GENOMIC DNA]</scope>
    <source>
        <strain evidence="1">LVBAO_FW01</strain>
        <tissue evidence="1">Leaves</tissue>
    </source>
</reference>
<protein>
    <submittedName>
        <fullName evidence="1">Uncharacterized protein</fullName>
    </submittedName>
</protein>
<dbReference type="Proteomes" id="UP001367508">
    <property type="component" value="Unassembled WGS sequence"/>
</dbReference>
<evidence type="ECO:0000313" key="2">
    <source>
        <dbReference type="Proteomes" id="UP001367508"/>
    </source>
</evidence>
<name>A0AAN9QJ57_CANGL</name>
<organism evidence="1 2">
    <name type="scientific">Canavalia gladiata</name>
    <name type="common">Sword bean</name>
    <name type="synonym">Dolichos gladiatus</name>
    <dbReference type="NCBI Taxonomy" id="3824"/>
    <lineage>
        <taxon>Eukaryota</taxon>
        <taxon>Viridiplantae</taxon>
        <taxon>Streptophyta</taxon>
        <taxon>Embryophyta</taxon>
        <taxon>Tracheophyta</taxon>
        <taxon>Spermatophyta</taxon>
        <taxon>Magnoliopsida</taxon>
        <taxon>eudicotyledons</taxon>
        <taxon>Gunneridae</taxon>
        <taxon>Pentapetalae</taxon>
        <taxon>rosids</taxon>
        <taxon>fabids</taxon>
        <taxon>Fabales</taxon>
        <taxon>Fabaceae</taxon>
        <taxon>Papilionoideae</taxon>
        <taxon>50 kb inversion clade</taxon>
        <taxon>NPAAA clade</taxon>
        <taxon>indigoferoid/millettioid clade</taxon>
        <taxon>Phaseoleae</taxon>
        <taxon>Canavalia</taxon>
    </lineage>
</organism>
<evidence type="ECO:0000313" key="1">
    <source>
        <dbReference type="EMBL" id="KAK7337369.1"/>
    </source>
</evidence>
<accession>A0AAN9QJ57</accession>
<proteinExistence type="predicted"/>